<keyword evidence="1" id="KW-0472">Membrane</keyword>
<dbReference type="EMBL" id="CAFAAP010000045">
    <property type="protein sequence ID" value="CAB4798726.1"/>
    <property type="molecule type" value="Genomic_DNA"/>
</dbReference>
<gene>
    <name evidence="2" type="ORF">UFOPK3026_00429</name>
</gene>
<proteinExistence type="predicted"/>
<reference evidence="2" key="1">
    <citation type="submission" date="2020-05" db="EMBL/GenBank/DDBJ databases">
        <authorList>
            <person name="Chiriac C."/>
            <person name="Salcher M."/>
            <person name="Ghai R."/>
            <person name="Kavagutti S V."/>
        </authorList>
    </citation>
    <scope>NUCLEOTIDE SEQUENCE</scope>
</reference>
<keyword evidence="1" id="KW-0812">Transmembrane</keyword>
<evidence type="ECO:0000313" key="2">
    <source>
        <dbReference type="EMBL" id="CAB4798726.1"/>
    </source>
</evidence>
<accession>A0A6J6XU61</accession>
<dbReference type="AlphaFoldDB" id="A0A6J6XU61"/>
<keyword evidence="1" id="KW-1133">Transmembrane helix</keyword>
<organism evidence="2">
    <name type="scientific">freshwater metagenome</name>
    <dbReference type="NCBI Taxonomy" id="449393"/>
    <lineage>
        <taxon>unclassified sequences</taxon>
        <taxon>metagenomes</taxon>
        <taxon>ecological metagenomes</taxon>
    </lineage>
</organism>
<name>A0A6J6XU61_9ZZZZ</name>
<evidence type="ECO:0000256" key="1">
    <source>
        <dbReference type="SAM" id="Phobius"/>
    </source>
</evidence>
<protein>
    <submittedName>
        <fullName evidence="2">Unannotated protein</fullName>
    </submittedName>
</protein>
<sequence length="168" mass="17404">MAFAESVTIPVLSVSAPVPAVVGIVISFGNAFSCAIFGAGCSNSKSQRSMLLLAVKQIAFPPSIALPPPIAIIASCLPLRNAARPKLISASIGFGEISKNNADFKPDSPRNDCRREINSILRLPRSVTISGFLMPSATHLCPISDNRPGPYAIGTGKPQSCGASIVGS</sequence>
<feature type="transmembrane region" description="Helical" evidence="1">
    <location>
        <begin position="20"/>
        <end position="41"/>
    </location>
</feature>